<keyword evidence="3" id="KW-1185">Reference proteome</keyword>
<name>A0A1H6XCU8_9FIRM</name>
<evidence type="ECO:0000313" key="2">
    <source>
        <dbReference type="EMBL" id="SEJ22365.1"/>
    </source>
</evidence>
<protein>
    <submittedName>
        <fullName evidence="2">Branched-chain amino acid transport protein</fullName>
    </submittedName>
</protein>
<accession>A0A1H6XCU8</accession>
<feature type="transmembrane region" description="Helical" evidence="1">
    <location>
        <begin position="68"/>
        <end position="87"/>
    </location>
</feature>
<keyword evidence="1" id="KW-1133">Transmembrane helix</keyword>
<dbReference type="Pfam" id="PF05437">
    <property type="entry name" value="AzlD"/>
    <property type="match status" value="1"/>
</dbReference>
<dbReference type="AlphaFoldDB" id="A0A1H6XCU8"/>
<proteinExistence type="predicted"/>
<sequence length="110" mass="12322">MKTMSSEEIFVCTVGMCIVSYIPRVLPPFILAKVKLAHWIERWLNYVPTSVFGALVFSEIFLDGSQLNFNLTNISFLASIAVFIVAVKTKSLSKSILVGMAAFWMLENII</sequence>
<evidence type="ECO:0000256" key="1">
    <source>
        <dbReference type="SAM" id="Phobius"/>
    </source>
</evidence>
<dbReference type="EMBL" id="FNZK01000004">
    <property type="protein sequence ID" value="SEJ22365.1"/>
    <property type="molecule type" value="Genomic_DNA"/>
</dbReference>
<dbReference type="Proteomes" id="UP000199662">
    <property type="component" value="Unassembled WGS sequence"/>
</dbReference>
<organism evidence="2 3">
    <name type="scientific">Propionispira arboris</name>
    <dbReference type="NCBI Taxonomy" id="84035"/>
    <lineage>
        <taxon>Bacteria</taxon>
        <taxon>Bacillati</taxon>
        <taxon>Bacillota</taxon>
        <taxon>Negativicutes</taxon>
        <taxon>Selenomonadales</taxon>
        <taxon>Selenomonadaceae</taxon>
        <taxon>Propionispira</taxon>
    </lineage>
</organism>
<reference evidence="3" key="1">
    <citation type="submission" date="2016-10" db="EMBL/GenBank/DDBJ databases">
        <authorList>
            <person name="Varghese N."/>
            <person name="Submissions S."/>
        </authorList>
    </citation>
    <scope>NUCLEOTIDE SEQUENCE [LARGE SCALE GENOMIC DNA]</scope>
    <source>
        <strain evidence="3">DSM 2179</strain>
    </source>
</reference>
<dbReference type="InterPro" id="IPR008407">
    <property type="entry name" value="Brnchd-chn_aa_trnsp_AzlD"/>
</dbReference>
<keyword evidence="1" id="KW-0472">Membrane</keyword>
<evidence type="ECO:0000313" key="3">
    <source>
        <dbReference type="Proteomes" id="UP000199662"/>
    </source>
</evidence>
<gene>
    <name evidence="2" type="ORF">SAMN05660742_104221</name>
</gene>
<keyword evidence="1" id="KW-0812">Transmembrane</keyword>
<dbReference type="STRING" id="84035.SAMN05660742_104221"/>